<keyword evidence="1" id="KW-0732">Signal</keyword>
<dbReference type="AlphaFoldDB" id="A0AAW1V6Q4"/>
<gene>
    <name evidence="2" type="ORF">WA026_000064</name>
</gene>
<protein>
    <submittedName>
        <fullName evidence="2">Uncharacterized protein</fullName>
    </submittedName>
</protein>
<name>A0AAW1V6Q4_9CUCU</name>
<evidence type="ECO:0000256" key="1">
    <source>
        <dbReference type="SAM" id="SignalP"/>
    </source>
</evidence>
<evidence type="ECO:0000313" key="2">
    <source>
        <dbReference type="EMBL" id="KAK9887750.1"/>
    </source>
</evidence>
<dbReference type="Proteomes" id="UP001431783">
    <property type="component" value="Unassembled WGS sequence"/>
</dbReference>
<keyword evidence="3" id="KW-1185">Reference proteome</keyword>
<feature type="signal peptide" evidence="1">
    <location>
        <begin position="1"/>
        <end position="16"/>
    </location>
</feature>
<accession>A0AAW1V6Q4</accession>
<dbReference type="EMBL" id="JARQZJ010000121">
    <property type="protein sequence ID" value="KAK9887750.1"/>
    <property type="molecule type" value="Genomic_DNA"/>
</dbReference>
<proteinExistence type="predicted"/>
<reference evidence="2 3" key="1">
    <citation type="submission" date="2023-03" db="EMBL/GenBank/DDBJ databases">
        <title>Genome insight into feeding habits of ladybird beetles.</title>
        <authorList>
            <person name="Li H.-S."/>
            <person name="Huang Y.-H."/>
            <person name="Pang H."/>
        </authorList>
    </citation>
    <scope>NUCLEOTIDE SEQUENCE [LARGE SCALE GENOMIC DNA]</scope>
    <source>
        <strain evidence="2">SYSU_2023b</strain>
        <tissue evidence="2">Whole body</tissue>
    </source>
</reference>
<comment type="caution">
    <text evidence="2">The sequence shown here is derived from an EMBL/GenBank/DDBJ whole genome shotgun (WGS) entry which is preliminary data.</text>
</comment>
<feature type="chain" id="PRO_5043497815" evidence="1">
    <location>
        <begin position="17"/>
        <end position="412"/>
    </location>
</feature>
<organism evidence="2 3">
    <name type="scientific">Henosepilachna vigintioctopunctata</name>
    <dbReference type="NCBI Taxonomy" id="420089"/>
    <lineage>
        <taxon>Eukaryota</taxon>
        <taxon>Metazoa</taxon>
        <taxon>Ecdysozoa</taxon>
        <taxon>Arthropoda</taxon>
        <taxon>Hexapoda</taxon>
        <taxon>Insecta</taxon>
        <taxon>Pterygota</taxon>
        <taxon>Neoptera</taxon>
        <taxon>Endopterygota</taxon>
        <taxon>Coleoptera</taxon>
        <taxon>Polyphaga</taxon>
        <taxon>Cucujiformia</taxon>
        <taxon>Coccinelloidea</taxon>
        <taxon>Coccinellidae</taxon>
        <taxon>Epilachninae</taxon>
        <taxon>Epilachnini</taxon>
        <taxon>Henosepilachna</taxon>
    </lineage>
</organism>
<evidence type="ECO:0000313" key="3">
    <source>
        <dbReference type="Proteomes" id="UP001431783"/>
    </source>
</evidence>
<sequence length="412" mass="44983">MKVIILVLSVVAVIKGSHVQGWNQEGWQGASNYYGAASPAYIHQAAYPQHVPVIGKHGVPVETPEVQAAKHHFYAEYQKSAALAAQKPDPLDGQYKEDQYSHGWTEADSGFSHGPNEAIWNNNDYNNNHGYSHNNYAPVETPEVQHARAAHLQAFANVAARAAGHQHRYRRSIAEWAQPKYHGPIHVPHITAHGVPADTAEVQHARLNHQKALHIAAAQAYASGYGDEHNAWNGNDNHGAINYGAINHGAISYGAVNHWDQPKYHGPIHVPHITAHGVPADTAEVQHARLNHQKALHIAAAQAYASGYGDEHNQWNNYESGHGNAGWSAAAYNSGYDAHHGSQKWHGPQHIPILAKNGVPIDTPAVQHARHAHLTALAIESSKHAGWENAHQNGEEVTRTPRNAIPSLMKCT</sequence>